<gene>
    <name evidence="2" type="ORF">PENNAL_c0021G11383</name>
</gene>
<dbReference type="PANTHER" id="PTHR40780">
    <property type="entry name" value="DUF3669 DOMAIN-CONTAINING PROTEIN"/>
    <property type="match status" value="1"/>
</dbReference>
<name>A0A1V6YG72_PENNA</name>
<evidence type="ECO:0000313" key="2">
    <source>
        <dbReference type="EMBL" id="OQE86274.1"/>
    </source>
</evidence>
<organism evidence="2 3">
    <name type="scientific">Penicillium nalgiovense</name>
    <dbReference type="NCBI Taxonomy" id="60175"/>
    <lineage>
        <taxon>Eukaryota</taxon>
        <taxon>Fungi</taxon>
        <taxon>Dikarya</taxon>
        <taxon>Ascomycota</taxon>
        <taxon>Pezizomycotina</taxon>
        <taxon>Eurotiomycetes</taxon>
        <taxon>Eurotiomycetidae</taxon>
        <taxon>Eurotiales</taxon>
        <taxon>Aspergillaceae</taxon>
        <taxon>Penicillium</taxon>
    </lineage>
</organism>
<proteinExistence type="predicted"/>
<dbReference type="OMA" id="YARMMGE"/>
<dbReference type="AlphaFoldDB" id="A0A1V6YG72"/>
<comment type="caution">
    <text evidence="2">The sequence shown here is derived from an EMBL/GenBank/DDBJ whole genome shotgun (WGS) entry which is preliminary data.</text>
</comment>
<keyword evidence="3" id="KW-1185">Reference proteome</keyword>
<protein>
    <recommendedName>
        <fullName evidence="1">DUF3669 domain-containing protein</fullName>
    </recommendedName>
</protein>
<accession>A0A1V6YG72</accession>
<dbReference type="Pfam" id="PF12417">
    <property type="entry name" value="DUF3669"/>
    <property type="match status" value="1"/>
</dbReference>
<dbReference type="EMBL" id="MOOB01000021">
    <property type="protein sequence ID" value="OQE86274.1"/>
    <property type="molecule type" value="Genomic_DNA"/>
</dbReference>
<dbReference type="InterPro" id="IPR022137">
    <property type="entry name" value="Znf_prot_DUF3669"/>
</dbReference>
<reference evidence="3" key="1">
    <citation type="journal article" date="2017" name="Nat. Microbiol.">
        <title>Global analysis of biosynthetic gene clusters reveals vast potential of secondary metabolite production in Penicillium species.</title>
        <authorList>
            <person name="Nielsen J.C."/>
            <person name="Grijseels S."/>
            <person name="Prigent S."/>
            <person name="Ji B."/>
            <person name="Dainat J."/>
            <person name="Nielsen K.F."/>
            <person name="Frisvad J.C."/>
            <person name="Workman M."/>
            <person name="Nielsen J."/>
        </authorList>
    </citation>
    <scope>NUCLEOTIDE SEQUENCE [LARGE SCALE GENOMIC DNA]</scope>
    <source>
        <strain evidence="3">IBT 13039</strain>
    </source>
</reference>
<sequence length="317" mass="36931">MTKLHTIGRGACGTVWASETGPAYKREDGNPARSLQNDFEMHNRVLQSRQTLMSLRKSTQVQIQIPSCHNFIESGNKEWWATNLERFPQGHTPCNMIEAQRVPPFGESIRHLLIQKFCPDEIKQKIINSEPDRDCLIRLYLGRRRTHTRDSQTFSRFRAFSLRNYPLHKDQLEELSITVDDLHQYPRIMAEALAMIHWIAGIDANDVEFVLAPCNDNDGGSINNVLGRHSMWMLDFDLCGNMTMDENGVGKAVKAFWRNDPFYPRQGKALWHTFREQYIRTSDVCLELCDVQEREKQRFLSRLFIEQVEAWDTKVKT</sequence>
<dbReference type="Proteomes" id="UP000191691">
    <property type="component" value="Unassembled WGS sequence"/>
</dbReference>
<evidence type="ECO:0000313" key="3">
    <source>
        <dbReference type="Proteomes" id="UP000191691"/>
    </source>
</evidence>
<dbReference type="PANTHER" id="PTHR40780:SF3">
    <property type="entry name" value="DUF3669 DOMAIN-CONTAINING PROTEIN"/>
    <property type="match status" value="1"/>
</dbReference>
<dbReference type="OrthoDB" id="2993351at2759"/>
<evidence type="ECO:0000259" key="1">
    <source>
        <dbReference type="Pfam" id="PF12417"/>
    </source>
</evidence>
<feature type="domain" description="DUF3669" evidence="1">
    <location>
        <begin position="231"/>
        <end position="287"/>
    </location>
</feature>